<name>A0A919YHT1_9BACL</name>
<comment type="caution">
    <text evidence="2">The sequence shown here is derived from an EMBL/GenBank/DDBJ whole genome shotgun (WGS) entry which is preliminary data.</text>
</comment>
<dbReference type="AlphaFoldDB" id="A0A919YHT1"/>
<dbReference type="SUPFAM" id="SSF54001">
    <property type="entry name" value="Cysteine proteinases"/>
    <property type="match status" value="1"/>
</dbReference>
<dbReference type="InterPro" id="IPR038765">
    <property type="entry name" value="Papain-like_cys_pep_sf"/>
</dbReference>
<dbReference type="Proteomes" id="UP000682811">
    <property type="component" value="Unassembled WGS sequence"/>
</dbReference>
<keyword evidence="3" id="KW-1185">Reference proteome</keyword>
<evidence type="ECO:0000313" key="2">
    <source>
        <dbReference type="EMBL" id="GIO49490.1"/>
    </source>
</evidence>
<dbReference type="Pfam" id="PF01841">
    <property type="entry name" value="Transglut_core"/>
    <property type="match status" value="1"/>
</dbReference>
<evidence type="ECO:0000259" key="1">
    <source>
        <dbReference type="Pfam" id="PF01841"/>
    </source>
</evidence>
<organism evidence="2 3">
    <name type="scientific">Paenibacillus azoreducens</name>
    <dbReference type="NCBI Taxonomy" id="116718"/>
    <lineage>
        <taxon>Bacteria</taxon>
        <taxon>Bacillati</taxon>
        <taxon>Bacillota</taxon>
        <taxon>Bacilli</taxon>
        <taxon>Bacillales</taxon>
        <taxon>Paenibacillaceae</taxon>
        <taxon>Paenibacillus</taxon>
    </lineage>
</organism>
<proteinExistence type="predicted"/>
<accession>A0A919YHT1</accession>
<reference evidence="2 3" key="1">
    <citation type="submission" date="2021-03" db="EMBL/GenBank/DDBJ databases">
        <title>Antimicrobial resistance genes in bacteria isolated from Japanese honey, and their potential for conferring macrolide and lincosamide resistance in the American foulbrood pathogen Paenibacillus larvae.</title>
        <authorList>
            <person name="Okamoto M."/>
            <person name="Kumagai M."/>
            <person name="Kanamori H."/>
            <person name="Takamatsu D."/>
        </authorList>
    </citation>
    <scope>NUCLEOTIDE SEQUENCE [LARGE SCALE GENOMIC DNA]</scope>
    <source>
        <strain evidence="2 3">J34TS1</strain>
    </source>
</reference>
<dbReference type="InterPro" id="IPR002931">
    <property type="entry name" value="Transglutaminase-like"/>
</dbReference>
<dbReference type="RefSeq" id="WP_212979977.1">
    <property type="nucleotide sequence ID" value="NZ_AP025343.1"/>
</dbReference>
<protein>
    <recommendedName>
        <fullName evidence="1">Transglutaminase-like domain-containing protein</fullName>
    </recommendedName>
</protein>
<evidence type="ECO:0000313" key="3">
    <source>
        <dbReference type="Proteomes" id="UP000682811"/>
    </source>
</evidence>
<dbReference type="EMBL" id="BORT01000022">
    <property type="protein sequence ID" value="GIO49490.1"/>
    <property type="molecule type" value="Genomic_DNA"/>
</dbReference>
<sequence length="288" mass="34328">MKDTLKFYQEHDMMTEIKTMKHMVTGIPKDIKTIVTYVQNILLHQHWSEVYGLELSDERKKEPFIRSFEDKLIFLNKLGFTHVSEQRTNDHKMISICRDFSVVAAALCREAGIPARARCGFASYFEKDKYIDHWVLEYWNEEKKKWVMVDAQLDVLQQRALKLPFDPLDVSENYFITGPRAWLLCREGKLNPELFGIFKWWGYDYLRCNLIFDANSLLKMPMQPWDMWEGYKSLPIEEWTEEDYKVMDDLSIHDINGDHHFEAFYQYVQTNDKIKVPEDLSKVINSLE</sequence>
<feature type="domain" description="Transglutaminase-like" evidence="1">
    <location>
        <begin position="95"/>
        <end position="151"/>
    </location>
</feature>
<gene>
    <name evidence="2" type="ORF">J34TS1_42550</name>
</gene>
<dbReference type="Gene3D" id="3.10.620.30">
    <property type="match status" value="1"/>
</dbReference>